<dbReference type="STRING" id="81985.R0HKZ6"/>
<dbReference type="Proteomes" id="UP000029121">
    <property type="component" value="Unassembled WGS sequence"/>
</dbReference>
<evidence type="ECO:0000313" key="4">
    <source>
        <dbReference type="Proteomes" id="UP000029121"/>
    </source>
</evidence>
<accession>R0HKZ6</accession>
<feature type="region of interest" description="Disordered" evidence="1">
    <location>
        <begin position="1"/>
        <end position="22"/>
    </location>
</feature>
<protein>
    <recommendedName>
        <fullName evidence="2">BAH domain-containing protein</fullName>
    </recommendedName>
</protein>
<dbReference type="EMBL" id="KB870809">
    <property type="protein sequence ID" value="EOA25910.1"/>
    <property type="molecule type" value="Genomic_DNA"/>
</dbReference>
<dbReference type="GO" id="GO:0006351">
    <property type="term" value="P:DNA-templated transcription"/>
    <property type="evidence" value="ECO:0007669"/>
    <property type="project" value="InterPro"/>
</dbReference>
<dbReference type="PROSITE" id="PS51038">
    <property type="entry name" value="BAH"/>
    <property type="match status" value="1"/>
</dbReference>
<dbReference type="Pfam" id="PF07500">
    <property type="entry name" value="TFIIS_M"/>
    <property type="match status" value="1"/>
</dbReference>
<reference evidence="4" key="1">
    <citation type="journal article" date="2013" name="Nat. Genet.">
        <title>The Capsella rubella genome and the genomic consequences of rapid mating system evolution.</title>
        <authorList>
            <person name="Slotte T."/>
            <person name="Hazzouri K.M."/>
            <person name="Agren J.A."/>
            <person name="Koenig D."/>
            <person name="Maumus F."/>
            <person name="Guo Y.L."/>
            <person name="Steige K."/>
            <person name="Platts A.E."/>
            <person name="Escobar J.S."/>
            <person name="Newman L.K."/>
            <person name="Wang W."/>
            <person name="Mandakova T."/>
            <person name="Vello E."/>
            <person name="Smith L.M."/>
            <person name="Henz S.R."/>
            <person name="Steffen J."/>
            <person name="Takuno S."/>
            <person name="Brandvain Y."/>
            <person name="Coop G."/>
            <person name="Andolfatto P."/>
            <person name="Hu T.T."/>
            <person name="Blanchette M."/>
            <person name="Clark R.M."/>
            <person name="Quesneville H."/>
            <person name="Nordborg M."/>
            <person name="Gaut B.S."/>
            <person name="Lysak M.A."/>
            <person name="Jenkins J."/>
            <person name="Grimwood J."/>
            <person name="Chapman J."/>
            <person name="Prochnik S."/>
            <person name="Shu S."/>
            <person name="Rokhsar D."/>
            <person name="Schmutz J."/>
            <person name="Weigel D."/>
            <person name="Wright S.I."/>
        </authorList>
    </citation>
    <scope>NUCLEOTIDE SEQUENCE [LARGE SCALE GENOMIC DNA]</scope>
    <source>
        <strain evidence="4">cv. Monte Gargano</strain>
    </source>
</reference>
<dbReference type="Gene3D" id="1.10.472.30">
    <property type="entry name" value="Transcription elongation factor S-II, central domain"/>
    <property type="match status" value="1"/>
</dbReference>
<dbReference type="eggNOG" id="KOG1886">
    <property type="taxonomic scope" value="Eukaryota"/>
</dbReference>
<evidence type="ECO:0000256" key="1">
    <source>
        <dbReference type="SAM" id="MobiDB-lite"/>
    </source>
</evidence>
<sequence>SKASNAKETEMKRIKKDETEDKQVNKKEKIEWRREICAYSVGKCIKVTGGGENRKCYYETFQFRGTQYSLEDTVLLAPYESKKTNYIALIKDIYVKKKDGFVKILVQWFYRREDIKIKHAGKCKSGDSKEVFFSFHKDELFAESVRSKCLVYFLPDDKQTSNRTQPPDFIVQKVYDNINNKLRELSDKGFNVHQKFEITTLVAKTISRIGDSSDIKKVSVTRMSKSERSVRKRDVSEAEIVSSINNNEVNLFAYKSASDLDRDKIVGELLQALLKHICCASKEKEDGIKFVSSDNVVQVVLSLEEALYDSFADDIPKYNYKLQLLIEKFKSSQVLVERILKGELKPEQVTKMQGYELIMADFEEPKTVEDAANDVERTSIQ</sequence>
<dbReference type="GO" id="GO:0003682">
    <property type="term" value="F:chromatin binding"/>
    <property type="evidence" value="ECO:0007669"/>
    <property type="project" value="InterPro"/>
</dbReference>
<name>R0HKZ6_9BRAS</name>
<proteinExistence type="predicted"/>
<dbReference type="AlphaFoldDB" id="R0HKZ6"/>
<feature type="domain" description="BAH" evidence="2">
    <location>
        <begin position="66"/>
        <end position="186"/>
    </location>
</feature>
<dbReference type="PANTHER" id="PTHR46871:SF1">
    <property type="entry name" value="BROMO-ADJACENT HOMOLOGY (BAH) DOMAIN-CONTAINING PROTEIN"/>
    <property type="match status" value="1"/>
</dbReference>
<dbReference type="PANTHER" id="PTHR46871">
    <property type="entry name" value="BROMO-ADJACENT HOMOLOGY (BAH) DOMAIN-CONTAINING PROTEIN"/>
    <property type="match status" value="1"/>
</dbReference>
<dbReference type="SMART" id="SM00439">
    <property type="entry name" value="BAH"/>
    <property type="match status" value="1"/>
</dbReference>
<dbReference type="InterPro" id="IPR001025">
    <property type="entry name" value="BAH_dom"/>
</dbReference>
<dbReference type="SUPFAM" id="SSF82061">
    <property type="entry name" value="BAH domain"/>
    <property type="match status" value="1"/>
</dbReference>
<dbReference type="InterPro" id="IPR003618">
    <property type="entry name" value="TFIIS_cen_dom"/>
</dbReference>
<evidence type="ECO:0000259" key="2">
    <source>
        <dbReference type="PROSITE" id="PS51038"/>
    </source>
</evidence>
<evidence type="ECO:0000313" key="3">
    <source>
        <dbReference type="EMBL" id="EOA25910.1"/>
    </source>
</evidence>
<gene>
    <name evidence="3" type="ORF">CARUB_v10019291mg</name>
</gene>
<dbReference type="Pfam" id="PF01426">
    <property type="entry name" value="BAH"/>
    <property type="match status" value="1"/>
</dbReference>
<organism evidence="3 4">
    <name type="scientific">Capsella rubella</name>
    <dbReference type="NCBI Taxonomy" id="81985"/>
    <lineage>
        <taxon>Eukaryota</taxon>
        <taxon>Viridiplantae</taxon>
        <taxon>Streptophyta</taxon>
        <taxon>Embryophyta</taxon>
        <taxon>Tracheophyta</taxon>
        <taxon>Spermatophyta</taxon>
        <taxon>Magnoliopsida</taxon>
        <taxon>eudicotyledons</taxon>
        <taxon>Gunneridae</taxon>
        <taxon>Pentapetalae</taxon>
        <taxon>rosids</taxon>
        <taxon>malvids</taxon>
        <taxon>Brassicales</taxon>
        <taxon>Brassicaceae</taxon>
        <taxon>Camelineae</taxon>
        <taxon>Capsella</taxon>
    </lineage>
</organism>
<dbReference type="SUPFAM" id="SSF46942">
    <property type="entry name" value="Elongation factor TFIIS domain 2"/>
    <property type="match status" value="1"/>
</dbReference>
<keyword evidence="4" id="KW-1185">Reference proteome</keyword>
<dbReference type="InterPro" id="IPR036575">
    <property type="entry name" value="TFIIS_cen_dom_sf"/>
</dbReference>
<feature type="non-terminal residue" evidence="3">
    <location>
        <position position="1"/>
    </location>
</feature>
<dbReference type="Gene3D" id="2.30.30.490">
    <property type="match status" value="1"/>
</dbReference>
<dbReference type="InterPro" id="IPR043151">
    <property type="entry name" value="BAH_sf"/>
</dbReference>